<evidence type="ECO:0000313" key="4">
    <source>
        <dbReference type="Proteomes" id="UP001054846"/>
    </source>
</evidence>
<sequence length="82" mass="9493">MGQREIEKLYGKLAEFGDAKKWLEQNQTIQALENEIAELAKQRDRYFDLACRYKSEIDSTRERMTSQTNSDLTTAGLGEDPF</sequence>
<dbReference type="RefSeq" id="WP_230843045.1">
    <property type="nucleotide sequence ID" value="NZ_CP063845.1"/>
</dbReference>
<dbReference type="EMBL" id="CP063845">
    <property type="protein sequence ID" value="UFP95820.1"/>
    <property type="molecule type" value="Genomic_DNA"/>
</dbReference>
<accession>A0ABY3PQ98</accession>
<organism evidence="3 4">
    <name type="scientific">Gloeobacter morelensis MG652769</name>
    <dbReference type="NCBI Taxonomy" id="2781736"/>
    <lineage>
        <taxon>Bacteria</taxon>
        <taxon>Bacillati</taxon>
        <taxon>Cyanobacteriota</taxon>
        <taxon>Cyanophyceae</taxon>
        <taxon>Gloeobacterales</taxon>
        <taxon>Gloeobacteraceae</taxon>
        <taxon>Gloeobacter</taxon>
        <taxon>Gloeobacter morelensis</taxon>
    </lineage>
</organism>
<evidence type="ECO:0000256" key="1">
    <source>
        <dbReference type="SAM" id="Coils"/>
    </source>
</evidence>
<evidence type="ECO:0000256" key="2">
    <source>
        <dbReference type="SAM" id="MobiDB-lite"/>
    </source>
</evidence>
<protein>
    <submittedName>
        <fullName evidence="3">Uncharacterized protein</fullName>
    </submittedName>
</protein>
<keyword evidence="1" id="KW-0175">Coiled coil</keyword>
<evidence type="ECO:0000313" key="3">
    <source>
        <dbReference type="EMBL" id="UFP95820.1"/>
    </source>
</evidence>
<dbReference type="Proteomes" id="UP001054846">
    <property type="component" value="Chromosome"/>
</dbReference>
<gene>
    <name evidence="3" type="ORF">ISF26_06190</name>
</gene>
<keyword evidence="4" id="KW-1185">Reference proteome</keyword>
<proteinExistence type="predicted"/>
<feature type="region of interest" description="Disordered" evidence="2">
    <location>
        <begin position="60"/>
        <end position="82"/>
    </location>
</feature>
<name>A0ABY3PQ98_9CYAN</name>
<feature type="coiled-coil region" evidence="1">
    <location>
        <begin position="22"/>
        <end position="49"/>
    </location>
</feature>
<reference evidence="3 4" key="1">
    <citation type="journal article" date="2021" name="Genome Biol. Evol.">
        <title>Complete Genome Sequencing of a Novel Gloeobacter Species from a Waterfall Cave in Mexico.</title>
        <authorList>
            <person name="Saw J.H."/>
            <person name="Cardona T."/>
            <person name="Montejano G."/>
        </authorList>
    </citation>
    <scope>NUCLEOTIDE SEQUENCE [LARGE SCALE GENOMIC DNA]</scope>
    <source>
        <strain evidence="3">MG652769</strain>
    </source>
</reference>